<feature type="compositionally biased region" description="Basic and acidic residues" evidence="1">
    <location>
        <begin position="39"/>
        <end position="49"/>
    </location>
</feature>
<feature type="chain" id="PRO_5039925033" evidence="2">
    <location>
        <begin position="18"/>
        <end position="276"/>
    </location>
</feature>
<evidence type="ECO:0000256" key="2">
    <source>
        <dbReference type="SAM" id="SignalP"/>
    </source>
</evidence>
<proteinExistence type="predicted"/>
<dbReference type="EMBL" id="JADBJN010000003">
    <property type="protein sequence ID" value="KAG5673452.1"/>
    <property type="molecule type" value="Genomic_DNA"/>
</dbReference>
<dbReference type="Proteomes" id="UP001107558">
    <property type="component" value="Chromosome 3"/>
</dbReference>
<comment type="caution">
    <text evidence="3">The sequence shown here is derived from an EMBL/GenBank/DDBJ whole genome shotgun (WGS) entry which is preliminary data.</text>
</comment>
<keyword evidence="2" id="KW-0732">Signal</keyword>
<accession>A0A9J6BU88</accession>
<evidence type="ECO:0000313" key="4">
    <source>
        <dbReference type="Proteomes" id="UP001107558"/>
    </source>
</evidence>
<sequence length="276" mass="31504">MKLFIVVAFALLVQALALPAVENPAMPEHMPEDPTMPEHMPEDPSKPEHRPINEEVQAFRDAIDYRFTRFQVFYDLINDQMTQYRLRHVESVSEITLGLMRVFAEDLDYIRTSIDYTNGVINDVLAELGGSPNACLQDVMNRLTQNSATLGTAINNCSRRANNTVARGLSEVFYPTFADIQNSVSTVPLLTLGALSRGNVFEDSQAILDYLESQYNVITMQWRGAVSQLFRWETTHWEVEGLFYTEEIIDCFADPVYYYSNANTLLMFTAWDNCRP</sequence>
<reference evidence="3" key="1">
    <citation type="submission" date="2021-03" db="EMBL/GenBank/DDBJ databases">
        <title>Chromosome level genome of the anhydrobiotic midge Polypedilum vanderplanki.</title>
        <authorList>
            <person name="Yoshida Y."/>
            <person name="Kikawada T."/>
            <person name="Gusev O."/>
        </authorList>
    </citation>
    <scope>NUCLEOTIDE SEQUENCE</scope>
    <source>
        <strain evidence="3">NIAS01</strain>
        <tissue evidence="3">Whole body or cell culture</tissue>
    </source>
</reference>
<dbReference type="AlphaFoldDB" id="A0A9J6BU88"/>
<name>A0A9J6BU88_POLVA</name>
<gene>
    <name evidence="3" type="ORF">PVAND_003498</name>
</gene>
<protein>
    <submittedName>
        <fullName evidence="3">Uncharacterized protein</fullName>
    </submittedName>
</protein>
<keyword evidence="4" id="KW-1185">Reference proteome</keyword>
<organism evidence="3 4">
    <name type="scientific">Polypedilum vanderplanki</name>
    <name type="common">Sleeping chironomid midge</name>
    <dbReference type="NCBI Taxonomy" id="319348"/>
    <lineage>
        <taxon>Eukaryota</taxon>
        <taxon>Metazoa</taxon>
        <taxon>Ecdysozoa</taxon>
        <taxon>Arthropoda</taxon>
        <taxon>Hexapoda</taxon>
        <taxon>Insecta</taxon>
        <taxon>Pterygota</taxon>
        <taxon>Neoptera</taxon>
        <taxon>Endopterygota</taxon>
        <taxon>Diptera</taxon>
        <taxon>Nematocera</taxon>
        <taxon>Chironomoidea</taxon>
        <taxon>Chironomidae</taxon>
        <taxon>Chironominae</taxon>
        <taxon>Polypedilum</taxon>
        <taxon>Polypedilum</taxon>
    </lineage>
</organism>
<feature type="signal peptide" evidence="2">
    <location>
        <begin position="1"/>
        <end position="17"/>
    </location>
</feature>
<evidence type="ECO:0000256" key="1">
    <source>
        <dbReference type="SAM" id="MobiDB-lite"/>
    </source>
</evidence>
<feature type="region of interest" description="Disordered" evidence="1">
    <location>
        <begin position="24"/>
        <end position="49"/>
    </location>
</feature>
<dbReference type="OrthoDB" id="7789696at2759"/>
<evidence type="ECO:0000313" key="3">
    <source>
        <dbReference type="EMBL" id="KAG5673452.1"/>
    </source>
</evidence>